<keyword evidence="9" id="KW-0812">Transmembrane</keyword>
<dbReference type="Pfam" id="PF02518">
    <property type="entry name" value="HATPase_c"/>
    <property type="match status" value="1"/>
</dbReference>
<protein>
    <recommendedName>
        <fullName evidence="2">histidine kinase</fullName>
        <ecNumber evidence="2">2.7.13.3</ecNumber>
    </recommendedName>
</protein>
<dbReference type="RefSeq" id="WP_247814064.1">
    <property type="nucleotide sequence ID" value="NZ_CP095855.1"/>
</dbReference>
<dbReference type="Pfam" id="PF07568">
    <property type="entry name" value="HisKA_2"/>
    <property type="match status" value="1"/>
</dbReference>
<feature type="repeat" description="TPR" evidence="8">
    <location>
        <begin position="245"/>
        <end position="278"/>
    </location>
</feature>
<dbReference type="SUPFAM" id="SSF48452">
    <property type="entry name" value="TPR-like"/>
    <property type="match status" value="2"/>
</dbReference>
<keyword evidence="3" id="KW-0597">Phosphoprotein</keyword>
<evidence type="ECO:0000256" key="5">
    <source>
        <dbReference type="ARBA" id="ARBA00022741"/>
    </source>
</evidence>
<keyword evidence="5" id="KW-0547">Nucleotide-binding</keyword>
<proteinExistence type="predicted"/>
<sequence>MNKYIFIACFIGILLLTTCIGCEGRRDHGRDALPDTVMIGELMRHAERCLEKPGSFKEDMDSAMNIAGEIERISKQQQYQRGIGLSWLLRAKTLREMGQSAKAGEPAAKALEILGQAGTAREKAQALIELGGTYDNDGDDMSRKIALYEQGMQIYAGLGEKLTEAQLREFIGDLYQVKQDYTNALNNLNKAVSLYQELGYKRLQGVYGLIGAVYVKMDKFQESLRYNTLAVKIGEELKDSGSLMATIYNRLGDCYWSIENHRQAMACYNKALPIAYANKDSFAVMNIEINIARVLAKRKSYRQALDSLDIGMAIAPELDVYDEGLFNILRMHIYMATDDMQHAEIYFRKLKAVYDQADLHENMRQALRFSMASYLVKAGRFTEGRQYLDAMSGMLDRYPVIKSKRATAEYLHYQIDSAAGNPGMALAHFRNFKSISDSLRNMIQSRQLGELQFQFETEKKDNDIKLLVQKSRAQAISLQKEKIIRNVTIAGGFLLIVFLGLIYSRYRNKQIMNVRLKTQRDEINRQNEDLRRLVDDKEWLLKEIHHRVKNNLQVIISLLNTQSRYLNNKDAIDAIRNSQQRMYSMSLIHQRLYQTDNLSKIDMRWYIPELIGYMKDGHEAGDNKEFIVDCEHIELEVVQAVPLGLILNEAISNSLKYAFPNGKKGTITVSLKMGDDKNCQLSISDNGIGIGDLNEALQSDSLGMRLMQGLSEQLDGVFSLVDNCPGVRIGVTFPYHEFAPEKRKYILN</sequence>
<dbReference type="SMART" id="SM00028">
    <property type="entry name" value="TPR"/>
    <property type="match status" value="5"/>
</dbReference>
<dbReference type="InterPro" id="IPR011495">
    <property type="entry name" value="Sig_transdc_His_kin_sub2_dim/P"/>
</dbReference>
<organism evidence="11 12">
    <name type="scientific">Chitinophaga filiformis</name>
    <name type="common">Myxococcus filiformis</name>
    <name type="synonym">Flexibacter filiformis</name>
    <dbReference type="NCBI Taxonomy" id="104663"/>
    <lineage>
        <taxon>Bacteria</taxon>
        <taxon>Pseudomonadati</taxon>
        <taxon>Bacteroidota</taxon>
        <taxon>Chitinophagia</taxon>
        <taxon>Chitinophagales</taxon>
        <taxon>Chitinophagaceae</taxon>
        <taxon>Chitinophaga</taxon>
    </lineage>
</organism>
<comment type="catalytic activity">
    <reaction evidence="1">
        <text>ATP + protein L-histidine = ADP + protein N-phospho-L-histidine.</text>
        <dbReference type="EC" id="2.7.13.3"/>
    </reaction>
</comment>
<dbReference type="Gene3D" id="3.30.450.20">
    <property type="entry name" value="PAS domain"/>
    <property type="match status" value="1"/>
</dbReference>
<keyword evidence="6" id="KW-0418">Kinase</keyword>
<feature type="domain" description="Histidine kinase/HSP90-like ATPase" evidence="10">
    <location>
        <begin position="638"/>
        <end position="737"/>
    </location>
</feature>
<evidence type="ECO:0000256" key="9">
    <source>
        <dbReference type="SAM" id="Phobius"/>
    </source>
</evidence>
<gene>
    <name evidence="11" type="ORF">MYF79_11815</name>
</gene>
<dbReference type="Proteomes" id="UP000830198">
    <property type="component" value="Chromosome"/>
</dbReference>
<keyword evidence="12" id="KW-1185">Reference proteome</keyword>
<evidence type="ECO:0000256" key="8">
    <source>
        <dbReference type="PROSITE-ProRule" id="PRU00339"/>
    </source>
</evidence>
<dbReference type="EMBL" id="CP095855">
    <property type="protein sequence ID" value="UPK71970.1"/>
    <property type="molecule type" value="Genomic_DNA"/>
</dbReference>
<evidence type="ECO:0000256" key="2">
    <source>
        <dbReference type="ARBA" id="ARBA00012438"/>
    </source>
</evidence>
<dbReference type="SMART" id="SM00387">
    <property type="entry name" value="HATPase_c"/>
    <property type="match status" value="1"/>
</dbReference>
<dbReference type="PANTHER" id="PTHR41523:SF8">
    <property type="entry name" value="ETHYLENE RESPONSE SENSOR PROTEIN"/>
    <property type="match status" value="1"/>
</dbReference>
<reference evidence="11 12" key="1">
    <citation type="submission" date="2022-04" db="EMBL/GenBank/DDBJ databases">
        <title>The arsenic-methylating capacity of Chitinophaga filiformis YT5 during chitin decomposition.</title>
        <authorList>
            <person name="Chen G."/>
            <person name="Liang Y."/>
        </authorList>
    </citation>
    <scope>NUCLEOTIDE SEQUENCE [LARGE SCALE GENOMIC DNA]</scope>
    <source>
        <strain evidence="11 12">YT5</strain>
    </source>
</reference>
<evidence type="ECO:0000256" key="7">
    <source>
        <dbReference type="ARBA" id="ARBA00022840"/>
    </source>
</evidence>
<dbReference type="EC" id="2.7.13.3" evidence="2"/>
<evidence type="ECO:0000313" key="11">
    <source>
        <dbReference type="EMBL" id="UPK71970.1"/>
    </source>
</evidence>
<keyword evidence="9" id="KW-1133">Transmembrane helix</keyword>
<evidence type="ECO:0000313" key="12">
    <source>
        <dbReference type="Proteomes" id="UP000830198"/>
    </source>
</evidence>
<dbReference type="InterPro" id="IPR036890">
    <property type="entry name" value="HATPase_C_sf"/>
</dbReference>
<name>A0ABY4I8R6_CHIFI</name>
<evidence type="ECO:0000256" key="3">
    <source>
        <dbReference type="ARBA" id="ARBA00022553"/>
    </source>
</evidence>
<keyword evidence="4" id="KW-0808">Transferase</keyword>
<dbReference type="Gene3D" id="1.25.40.10">
    <property type="entry name" value="Tetratricopeptide repeat domain"/>
    <property type="match status" value="2"/>
</dbReference>
<keyword evidence="9" id="KW-0472">Membrane</keyword>
<dbReference type="SUPFAM" id="SSF55874">
    <property type="entry name" value="ATPase domain of HSP90 chaperone/DNA topoisomerase II/histidine kinase"/>
    <property type="match status" value="1"/>
</dbReference>
<accession>A0ABY4I8R6</accession>
<dbReference type="InterPro" id="IPR011990">
    <property type="entry name" value="TPR-like_helical_dom_sf"/>
</dbReference>
<evidence type="ECO:0000256" key="4">
    <source>
        <dbReference type="ARBA" id="ARBA00022679"/>
    </source>
</evidence>
<dbReference type="PANTHER" id="PTHR41523">
    <property type="entry name" value="TWO-COMPONENT SYSTEM SENSOR PROTEIN"/>
    <property type="match status" value="1"/>
</dbReference>
<dbReference type="Gene3D" id="3.30.565.10">
    <property type="entry name" value="Histidine kinase-like ATPase, C-terminal domain"/>
    <property type="match status" value="1"/>
</dbReference>
<keyword evidence="8" id="KW-0802">TPR repeat</keyword>
<evidence type="ECO:0000256" key="6">
    <source>
        <dbReference type="ARBA" id="ARBA00022777"/>
    </source>
</evidence>
<evidence type="ECO:0000256" key="1">
    <source>
        <dbReference type="ARBA" id="ARBA00000085"/>
    </source>
</evidence>
<keyword evidence="7" id="KW-0067">ATP-binding</keyword>
<dbReference type="InterPro" id="IPR003594">
    <property type="entry name" value="HATPase_dom"/>
</dbReference>
<feature type="transmembrane region" description="Helical" evidence="9">
    <location>
        <begin position="483"/>
        <end position="503"/>
    </location>
</feature>
<evidence type="ECO:0000259" key="10">
    <source>
        <dbReference type="SMART" id="SM00387"/>
    </source>
</evidence>
<dbReference type="Pfam" id="PF14938">
    <property type="entry name" value="SNAP"/>
    <property type="match status" value="1"/>
</dbReference>
<dbReference type="InterPro" id="IPR019734">
    <property type="entry name" value="TPR_rpt"/>
</dbReference>
<dbReference type="Pfam" id="PF13424">
    <property type="entry name" value="TPR_12"/>
    <property type="match status" value="1"/>
</dbReference>
<dbReference type="PROSITE" id="PS50005">
    <property type="entry name" value="TPR"/>
    <property type="match status" value="1"/>
</dbReference>